<dbReference type="Proteomes" id="UP000244722">
    <property type="component" value="Unassembled WGS sequence"/>
</dbReference>
<keyword evidence="3" id="KW-1185">Reference proteome</keyword>
<accession>A0A2T6ZJJ7</accession>
<dbReference type="GO" id="GO:0043291">
    <property type="term" value="C:RAVE complex"/>
    <property type="evidence" value="ECO:0007669"/>
    <property type="project" value="TreeGrafter"/>
</dbReference>
<comment type="caution">
    <text evidence="2">The sequence shown here is derived from an EMBL/GenBank/DDBJ whole genome shotgun (WGS) entry which is preliminary data.</text>
</comment>
<proteinExistence type="predicted"/>
<organism evidence="2 3">
    <name type="scientific">Tuber borchii</name>
    <name type="common">White truffle</name>
    <dbReference type="NCBI Taxonomy" id="42251"/>
    <lineage>
        <taxon>Eukaryota</taxon>
        <taxon>Fungi</taxon>
        <taxon>Dikarya</taxon>
        <taxon>Ascomycota</taxon>
        <taxon>Pezizomycotina</taxon>
        <taxon>Pezizomycetes</taxon>
        <taxon>Pezizales</taxon>
        <taxon>Tuberaceae</taxon>
        <taxon>Tuber</taxon>
    </lineage>
</organism>
<dbReference type="EMBL" id="NESQ01000219">
    <property type="protein sequence ID" value="PUU75661.1"/>
    <property type="molecule type" value="Genomic_DNA"/>
</dbReference>
<feature type="region of interest" description="Disordered" evidence="1">
    <location>
        <begin position="1"/>
        <end position="27"/>
    </location>
</feature>
<protein>
    <submittedName>
        <fullName evidence="2">RAVE subunit 2/Rogdi</fullName>
    </submittedName>
</protein>
<evidence type="ECO:0000256" key="1">
    <source>
        <dbReference type="SAM" id="MobiDB-lite"/>
    </source>
</evidence>
<name>A0A2T6ZJJ7_TUBBO</name>
<dbReference type="STRING" id="42251.A0A2T6ZJJ7"/>
<gene>
    <name evidence="2" type="ORF">B9Z19DRAFT_1053592</name>
</gene>
<dbReference type="OrthoDB" id="66510at2759"/>
<evidence type="ECO:0000313" key="3">
    <source>
        <dbReference type="Proteomes" id="UP000244722"/>
    </source>
</evidence>
<dbReference type="PANTHER" id="PTHR13618:SF1">
    <property type="entry name" value="PROTEIN ROGDI HOMOLOG"/>
    <property type="match status" value="1"/>
</dbReference>
<dbReference type="AlphaFoldDB" id="A0A2T6ZJJ7"/>
<feature type="compositionally biased region" description="Polar residues" evidence="1">
    <location>
        <begin position="9"/>
        <end position="27"/>
    </location>
</feature>
<dbReference type="Pfam" id="PF10259">
    <property type="entry name" value="Rogdi_lz"/>
    <property type="match status" value="1"/>
</dbReference>
<sequence length="335" mass="36139">MCRGAVISLASTQPTNQRNQTSPIYRHNSNGTMAAALYPPRPEADTLKAEEESAARELTWLTSSLQETIDNVRSCLRECSNLLAPSTGSTLVLSSPRSESLKGYATRVANKIVKSDMQVKMYGLPNTKGFACHKLSLDPRGKGIVLEQLTDVVNHVAESLDIVDGGMGIAGKLSGAMGSVRAARDALRGTQMHRLFPYHVVDPRIFDPPLHPHLAFDLYISEAALIVELRTLDPLTPPEHRGPTFALPSLESSFGFRERFAAAVGLRNGGNGVGTASQDQICCYKGGDVRVRERVRIESQDPSLMAVWAKLGGLEHALGLAIKSLDIAKSAAGVR</sequence>
<dbReference type="InterPro" id="IPR028241">
    <property type="entry name" value="RAVE2/Rogdi"/>
</dbReference>
<evidence type="ECO:0000313" key="2">
    <source>
        <dbReference type="EMBL" id="PUU75661.1"/>
    </source>
</evidence>
<reference evidence="2 3" key="1">
    <citation type="submission" date="2017-04" db="EMBL/GenBank/DDBJ databases">
        <title>Draft genome sequence of Tuber borchii Vittad., a whitish edible truffle.</title>
        <authorList>
            <consortium name="DOE Joint Genome Institute"/>
            <person name="Murat C."/>
            <person name="Kuo A."/>
            <person name="Barry K.W."/>
            <person name="Clum A."/>
            <person name="Dockter R.B."/>
            <person name="Fauchery L."/>
            <person name="Iotti M."/>
            <person name="Kohler A."/>
            <person name="Labutti K."/>
            <person name="Lindquist E.A."/>
            <person name="Lipzen A."/>
            <person name="Ohm R.A."/>
            <person name="Wang M."/>
            <person name="Grigoriev I.V."/>
            <person name="Zambonelli A."/>
            <person name="Martin F.M."/>
        </authorList>
    </citation>
    <scope>NUCLEOTIDE SEQUENCE [LARGE SCALE GENOMIC DNA]</scope>
    <source>
        <strain evidence="2 3">Tbo3840</strain>
    </source>
</reference>
<dbReference type="PANTHER" id="PTHR13618">
    <property type="entry name" value="LEUCINE ZIPPER CONTAINING TRANSCRIPTION FACTOR LZF1"/>
    <property type="match status" value="1"/>
</dbReference>